<proteinExistence type="inferred from homology"/>
<sequence>MGLFCLPSPITIKIWFMMILGIGVDIIHLPRLKALLSRTPSSLKKFTSRILTSDESKEFHYTFSSILNTRDNHITIEHKIVSYLAVRWTLKEATYKALYPHNCIAWKDVSIKKIKGKPHVTIHNDTTISKTHASVAHDGEYVVAQVMIEGLEKPKIS</sequence>
<name>A0A9N9NRE1_9GLOM</name>
<comment type="caution">
    <text evidence="9">The sequence shown here is derived from an EMBL/GenBank/DDBJ whole genome shotgun (WGS) entry which is preliminary data.</text>
</comment>
<evidence type="ECO:0000256" key="6">
    <source>
        <dbReference type="ARBA" id="ARBA00023098"/>
    </source>
</evidence>
<dbReference type="SUPFAM" id="SSF56214">
    <property type="entry name" value="4'-phosphopantetheinyl transferase"/>
    <property type="match status" value="1"/>
</dbReference>
<keyword evidence="3" id="KW-0479">Metal-binding</keyword>
<keyword evidence="7" id="KW-0275">Fatty acid biosynthesis</keyword>
<dbReference type="InterPro" id="IPR004568">
    <property type="entry name" value="Ppantetheine-prot_Trfase_dom"/>
</dbReference>
<dbReference type="AlphaFoldDB" id="A0A9N9NRE1"/>
<keyword evidence="6" id="KW-0443">Lipid metabolism</keyword>
<keyword evidence="5" id="KW-0460">Magnesium</keyword>
<evidence type="ECO:0000313" key="9">
    <source>
        <dbReference type="EMBL" id="CAG8756787.1"/>
    </source>
</evidence>
<evidence type="ECO:0000256" key="5">
    <source>
        <dbReference type="ARBA" id="ARBA00022842"/>
    </source>
</evidence>
<evidence type="ECO:0000256" key="7">
    <source>
        <dbReference type="ARBA" id="ARBA00023160"/>
    </source>
</evidence>
<accession>A0A9N9NRE1</accession>
<evidence type="ECO:0000256" key="3">
    <source>
        <dbReference type="ARBA" id="ARBA00022723"/>
    </source>
</evidence>
<protein>
    <submittedName>
        <fullName evidence="9">5105_t:CDS:1</fullName>
    </submittedName>
</protein>
<dbReference type="InterPro" id="IPR002582">
    <property type="entry name" value="ACPS"/>
</dbReference>
<evidence type="ECO:0000256" key="2">
    <source>
        <dbReference type="ARBA" id="ARBA00022679"/>
    </source>
</evidence>
<evidence type="ECO:0000259" key="8">
    <source>
        <dbReference type="Pfam" id="PF01648"/>
    </source>
</evidence>
<organism evidence="9 10">
    <name type="scientific">Dentiscutata erythropus</name>
    <dbReference type="NCBI Taxonomy" id="1348616"/>
    <lineage>
        <taxon>Eukaryota</taxon>
        <taxon>Fungi</taxon>
        <taxon>Fungi incertae sedis</taxon>
        <taxon>Mucoromycota</taxon>
        <taxon>Glomeromycotina</taxon>
        <taxon>Glomeromycetes</taxon>
        <taxon>Diversisporales</taxon>
        <taxon>Gigasporaceae</taxon>
        <taxon>Dentiscutata</taxon>
    </lineage>
</organism>
<reference evidence="9" key="1">
    <citation type="submission" date="2021-06" db="EMBL/GenBank/DDBJ databases">
        <authorList>
            <person name="Kallberg Y."/>
            <person name="Tangrot J."/>
            <person name="Rosling A."/>
        </authorList>
    </citation>
    <scope>NUCLEOTIDE SEQUENCE</scope>
    <source>
        <strain evidence="9">MA453B</strain>
    </source>
</reference>
<keyword evidence="2" id="KW-0808">Transferase</keyword>
<evidence type="ECO:0000313" key="10">
    <source>
        <dbReference type="Proteomes" id="UP000789405"/>
    </source>
</evidence>
<dbReference type="EMBL" id="CAJVPY010016398">
    <property type="protein sequence ID" value="CAG8756787.1"/>
    <property type="molecule type" value="Genomic_DNA"/>
</dbReference>
<dbReference type="GO" id="GO:0008897">
    <property type="term" value="F:holo-[acyl-carrier-protein] synthase activity"/>
    <property type="evidence" value="ECO:0007669"/>
    <property type="project" value="InterPro"/>
</dbReference>
<dbReference type="InterPro" id="IPR008278">
    <property type="entry name" value="4-PPantetheinyl_Trfase_dom"/>
</dbReference>
<keyword evidence="10" id="KW-1185">Reference proteome</keyword>
<keyword evidence="4" id="KW-0276">Fatty acid metabolism</keyword>
<dbReference type="HAMAP" id="MF_00101">
    <property type="entry name" value="AcpS"/>
    <property type="match status" value="1"/>
</dbReference>
<dbReference type="Pfam" id="PF01648">
    <property type="entry name" value="ACPS"/>
    <property type="match status" value="1"/>
</dbReference>
<dbReference type="GO" id="GO:0000287">
    <property type="term" value="F:magnesium ion binding"/>
    <property type="evidence" value="ECO:0007669"/>
    <property type="project" value="InterPro"/>
</dbReference>
<dbReference type="GO" id="GO:0006633">
    <property type="term" value="P:fatty acid biosynthetic process"/>
    <property type="evidence" value="ECO:0007669"/>
    <property type="project" value="UniProtKB-KW"/>
</dbReference>
<dbReference type="Proteomes" id="UP000789405">
    <property type="component" value="Unassembled WGS sequence"/>
</dbReference>
<evidence type="ECO:0000256" key="4">
    <source>
        <dbReference type="ARBA" id="ARBA00022832"/>
    </source>
</evidence>
<gene>
    <name evidence="9" type="ORF">DERYTH_LOCUS17416</name>
</gene>
<keyword evidence="1" id="KW-0444">Lipid biosynthesis</keyword>
<feature type="domain" description="4'-phosphopantetheinyl transferase" evidence="8">
    <location>
        <begin position="21"/>
        <end position="145"/>
    </location>
</feature>
<dbReference type="NCBIfam" id="TIGR00556">
    <property type="entry name" value="pantethn_trn"/>
    <property type="match status" value="1"/>
</dbReference>
<dbReference type="Gene3D" id="3.90.470.20">
    <property type="entry name" value="4'-phosphopantetheinyl transferase domain"/>
    <property type="match status" value="1"/>
</dbReference>
<dbReference type="InterPro" id="IPR037143">
    <property type="entry name" value="4-PPantetheinyl_Trfase_dom_sf"/>
</dbReference>
<evidence type="ECO:0000256" key="1">
    <source>
        <dbReference type="ARBA" id="ARBA00022516"/>
    </source>
</evidence>
<dbReference type="OrthoDB" id="15433at2759"/>